<feature type="region of interest" description="Disordered" evidence="1">
    <location>
        <begin position="1"/>
        <end position="33"/>
    </location>
</feature>
<accession>A0ABR1SFE3</accession>
<comment type="caution">
    <text evidence="2">The sequence shown here is derived from an EMBL/GenBank/DDBJ whole genome shotgun (WGS) entry which is preliminary data.</text>
</comment>
<organism evidence="2 3">
    <name type="scientific">Apiospora marii</name>
    <dbReference type="NCBI Taxonomy" id="335849"/>
    <lineage>
        <taxon>Eukaryota</taxon>
        <taxon>Fungi</taxon>
        <taxon>Dikarya</taxon>
        <taxon>Ascomycota</taxon>
        <taxon>Pezizomycotina</taxon>
        <taxon>Sordariomycetes</taxon>
        <taxon>Xylariomycetidae</taxon>
        <taxon>Amphisphaeriales</taxon>
        <taxon>Apiosporaceae</taxon>
        <taxon>Apiospora</taxon>
    </lineage>
</organism>
<name>A0ABR1SFE3_9PEZI</name>
<evidence type="ECO:0000313" key="3">
    <source>
        <dbReference type="Proteomes" id="UP001396898"/>
    </source>
</evidence>
<sequence>MNCFGPPPRKRKSSSKKNKNKSKKPTANMMPDPIDMLLNEEFERAKATRKLAYFRSFMGNPGDQSAFSFQSNWWEPGTNLGRSEWAAHHDTLSETFAKTKENSSNLQSLRTVVDEMSAAHGSHAKQNGDDHARIIKAQELHQAQMKQHGDSLEQILRMTQDIDEDIKRRRELEEQQRMKDALKDSFEQGKQAQLDIDTKKRWELEEQKRLQEALFESYEKGKRAQIEVQEQLTNTPPPPATPGKNIEPLPKLEALSEHILSKMHQREENERLESAHRHWHASMDEDRDKANWREREEAARFARLMEEESRLRARMGAAHEDMLRQERMFSAPRHRLDYEDEYLELGAPWGNDMADRRPPQRSRVGGGRRTHPRYSSEYGYFP</sequence>
<reference evidence="2 3" key="1">
    <citation type="submission" date="2023-01" db="EMBL/GenBank/DDBJ databases">
        <title>Analysis of 21 Apiospora genomes using comparative genomics revels a genus with tremendous synthesis potential of carbohydrate active enzymes and secondary metabolites.</title>
        <authorList>
            <person name="Sorensen T."/>
        </authorList>
    </citation>
    <scope>NUCLEOTIDE SEQUENCE [LARGE SCALE GENOMIC DNA]</scope>
    <source>
        <strain evidence="2 3">CBS 20057</strain>
    </source>
</reference>
<dbReference type="Proteomes" id="UP001396898">
    <property type="component" value="Unassembled WGS sequence"/>
</dbReference>
<dbReference type="EMBL" id="JAQQWI010000006">
    <property type="protein sequence ID" value="KAK8033016.1"/>
    <property type="molecule type" value="Genomic_DNA"/>
</dbReference>
<protein>
    <submittedName>
        <fullName evidence="2">Uncharacterized protein</fullName>
    </submittedName>
</protein>
<evidence type="ECO:0000313" key="2">
    <source>
        <dbReference type="EMBL" id="KAK8033016.1"/>
    </source>
</evidence>
<feature type="region of interest" description="Disordered" evidence="1">
    <location>
        <begin position="348"/>
        <end position="382"/>
    </location>
</feature>
<feature type="compositionally biased region" description="Basic residues" evidence="1">
    <location>
        <begin position="8"/>
        <end position="24"/>
    </location>
</feature>
<keyword evidence="3" id="KW-1185">Reference proteome</keyword>
<evidence type="ECO:0000256" key="1">
    <source>
        <dbReference type="SAM" id="MobiDB-lite"/>
    </source>
</evidence>
<feature type="region of interest" description="Disordered" evidence="1">
    <location>
        <begin position="264"/>
        <end position="290"/>
    </location>
</feature>
<proteinExistence type="predicted"/>
<gene>
    <name evidence="2" type="ORF">PG991_002414</name>
</gene>